<dbReference type="InterPro" id="IPR043136">
    <property type="entry name" value="B30.2/SPRY_sf"/>
</dbReference>
<name>A0A3N4I3R3_ASCIM</name>
<dbReference type="STRING" id="1160509.A0A3N4I3R3"/>
<keyword evidence="3" id="KW-1185">Reference proteome</keyword>
<dbReference type="PANTHER" id="PTHR12864">
    <property type="entry name" value="RAN BINDING PROTEIN 9-RELATED"/>
    <property type="match status" value="1"/>
</dbReference>
<evidence type="ECO:0008006" key="4">
    <source>
        <dbReference type="Google" id="ProtNLM"/>
    </source>
</evidence>
<feature type="compositionally biased region" description="Low complexity" evidence="1">
    <location>
        <begin position="236"/>
        <end position="257"/>
    </location>
</feature>
<sequence length="288" mass="31365">MKSKLVESAGWQTRTETRIDFHRSCMADHPIPYNMEDFYFEVTIVNLPAISDRKPVVAIGLTNCISPTNCLPGWWNQSIGYHSDDGNVFLGNLDQLTTGSNAMRRVCAVTDVMGCGRHNEQFYFTKNGQLIFICEGLGRELPRRGRYFPMIGFLGGSGDHFLVRTKFKDTPEDPFRFNYSKEGAFVTDGPKWKTSSTTESSGSSMFELQDFFNDLKDDNPSVSAPEDDTSQSVTEGGNQSGSAPNASAPSASAPDGGDQIGSASVDDNQSGSGPEDDSQSVVGAPIHQ</sequence>
<dbReference type="EMBL" id="ML119692">
    <property type="protein sequence ID" value="RPA80026.1"/>
    <property type="molecule type" value="Genomic_DNA"/>
</dbReference>
<dbReference type="SUPFAM" id="SSF49899">
    <property type="entry name" value="Concanavalin A-like lectins/glucanases"/>
    <property type="match status" value="1"/>
</dbReference>
<evidence type="ECO:0000313" key="2">
    <source>
        <dbReference type="EMBL" id="RPA80026.1"/>
    </source>
</evidence>
<dbReference type="InterPro" id="IPR044736">
    <property type="entry name" value="Gid1/RanBPM/SPLA_SPRY"/>
</dbReference>
<dbReference type="InterPro" id="IPR013320">
    <property type="entry name" value="ConA-like_dom_sf"/>
</dbReference>
<feature type="region of interest" description="Disordered" evidence="1">
    <location>
        <begin position="214"/>
        <end position="288"/>
    </location>
</feature>
<dbReference type="CDD" id="cd12885">
    <property type="entry name" value="SPRY_RanBP_like"/>
    <property type="match status" value="1"/>
</dbReference>
<evidence type="ECO:0000313" key="3">
    <source>
        <dbReference type="Proteomes" id="UP000275078"/>
    </source>
</evidence>
<organism evidence="2 3">
    <name type="scientific">Ascobolus immersus RN42</name>
    <dbReference type="NCBI Taxonomy" id="1160509"/>
    <lineage>
        <taxon>Eukaryota</taxon>
        <taxon>Fungi</taxon>
        <taxon>Dikarya</taxon>
        <taxon>Ascomycota</taxon>
        <taxon>Pezizomycotina</taxon>
        <taxon>Pezizomycetes</taxon>
        <taxon>Pezizales</taxon>
        <taxon>Ascobolaceae</taxon>
        <taxon>Ascobolus</taxon>
    </lineage>
</organism>
<dbReference type="Gene3D" id="2.60.120.920">
    <property type="match status" value="1"/>
</dbReference>
<accession>A0A3N4I3R3</accession>
<dbReference type="Proteomes" id="UP000275078">
    <property type="component" value="Unassembled WGS sequence"/>
</dbReference>
<feature type="compositionally biased region" description="Polar residues" evidence="1">
    <location>
        <begin position="261"/>
        <end position="272"/>
    </location>
</feature>
<reference evidence="2 3" key="1">
    <citation type="journal article" date="2018" name="Nat. Ecol. Evol.">
        <title>Pezizomycetes genomes reveal the molecular basis of ectomycorrhizal truffle lifestyle.</title>
        <authorList>
            <person name="Murat C."/>
            <person name="Payen T."/>
            <person name="Noel B."/>
            <person name="Kuo A."/>
            <person name="Morin E."/>
            <person name="Chen J."/>
            <person name="Kohler A."/>
            <person name="Krizsan K."/>
            <person name="Balestrini R."/>
            <person name="Da Silva C."/>
            <person name="Montanini B."/>
            <person name="Hainaut M."/>
            <person name="Levati E."/>
            <person name="Barry K.W."/>
            <person name="Belfiori B."/>
            <person name="Cichocki N."/>
            <person name="Clum A."/>
            <person name="Dockter R.B."/>
            <person name="Fauchery L."/>
            <person name="Guy J."/>
            <person name="Iotti M."/>
            <person name="Le Tacon F."/>
            <person name="Lindquist E.A."/>
            <person name="Lipzen A."/>
            <person name="Malagnac F."/>
            <person name="Mello A."/>
            <person name="Molinier V."/>
            <person name="Miyauchi S."/>
            <person name="Poulain J."/>
            <person name="Riccioni C."/>
            <person name="Rubini A."/>
            <person name="Sitrit Y."/>
            <person name="Splivallo R."/>
            <person name="Traeger S."/>
            <person name="Wang M."/>
            <person name="Zifcakova L."/>
            <person name="Wipf D."/>
            <person name="Zambonelli A."/>
            <person name="Paolocci F."/>
            <person name="Nowrousian M."/>
            <person name="Ottonello S."/>
            <person name="Baldrian P."/>
            <person name="Spatafora J.W."/>
            <person name="Henrissat B."/>
            <person name="Nagy L.G."/>
            <person name="Aury J.M."/>
            <person name="Wincker P."/>
            <person name="Grigoriev I.V."/>
            <person name="Bonfante P."/>
            <person name="Martin F.M."/>
        </authorList>
    </citation>
    <scope>NUCLEOTIDE SEQUENCE [LARGE SCALE GENOMIC DNA]</scope>
    <source>
        <strain evidence="2 3">RN42</strain>
    </source>
</reference>
<dbReference type="InterPro" id="IPR050618">
    <property type="entry name" value="Ubq-SigPath_Reg"/>
</dbReference>
<evidence type="ECO:0000256" key="1">
    <source>
        <dbReference type="SAM" id="MobiDB-lite"/>
    </source>
</evidence>
<proteinExistence type="predicted"/>
<protein>
    <recommendedName>
        <fullName evidence="4">SPRY domain-containing protein</fullName>
    </recommendedName>
</protein>
<dbReference type="AlphaFoldDB" id="A0A3N4I3R3"/>
<dbReference type="OrthoDB" id="3930153at2759"/>
<gene>
    <name evidence="2" type="ORF">BJ508DRAFT_240139</name>
</gene>